<comment type="similarity">
    <text evidence="8 9">Belongs to the TRAP transporter small permease family.</text>
</comment>
<evidence type="ECO:0000256" key="4">
    <source>
        <dbReference type="ARBA" id="ARBA00022519"/>
    </source>
</evidence>
<keyword evidence="2 9" id="KW-0813">Transport</keyword>
<reference evidence="11 12" key="1">
    <citation type="journal article" date="2015" name="Antonie Van Leeuwenhoek">
        <title>Pseudooceanicola atlanticus gen. nov. sp. nov., isolated from surface seawater of the Atlantic Ocean and reclassification of Oceanicola batsensis, Oceanicola marinus, Oceanicola nitratireducens, Oceanicola nanhaiensis, Oceanicola antarcticus and Oceanicola flagellatus, as Pseudooceanicola batsensis comb. nov., Pseudooceanicola marinus comb. nov., Pseudooceanicola nitratireducens comb. nov., Pseudooceanicola nanhaiensis comb. nov., Pseudooceanicola antarcticus comb. nov., and Pseudooceanicola flagellatus comb. nov.</title>
        <authorList>
            <person name="Lai Q."/>
            <person name="Li G."/>
            <person name="Liu X."/>
            <person name="Du Y."/>
            <person name="Sun F."/>
            <person name="Shao Z."/>
        </authorList>
    </citation>
    <scope>NUCLEOTIDE SEQUENCE [LARGE SCALE GENOMIC DNA]</scope>
    <source>
        <strain evidence="11 12">22II-s11g</strain>
    </source>
</reference>
<feature type="transmembrane region" description="Helical" evidence="9">
    <location>
        <begin position="88"/>
        <end position="110"/>
    </location>
</feature>
<feature type="domain" description="Tripartite ATP-independent periplasmic transporters DctQ component" evidence="10">
    <location>
        <begin position="29"/>
        <end position="154"/>
    </location>
</feature>
<dbReference type="GO" id="GO:0022857">
    <property type="term" value="F:transmembrane transporter activity"/>
    <property type="evidence" value="ECO:0007669"/>
    <property type="project" value="UniProtKB-UniRule"/>
</dbReference>
<keyword evidence="5 9" id="KW-0812">Transmembrane</keyword>
<keyword evidence="4 9" id="KW-0997">Cell inner membrane</keyword>
<dbReference type="RefSeq" id="WP_043751433.1">
    <property type="nucleotide sequence ID" value="NZ_AQQX01000007.1"/>
</dbReference>
<evidence type="ECO:0000256" key="1">
    <source>
        <dbReference type="ARBA" id="ARBA00004429"/>
    </source>
</evidence>
<evidence type="ECO:0000256" key="3">
    <source>
        <dbReference type="ARBA" id="ARBA00022475"/>
    </source>
</evidence>
<organism evidence="11 12">
    <name type="scientific">Pseudooceanicola atlanticus</name>
    <dbReference type="NCBI Taxonomy" id="1461694"/>
    <lineage>
        <taxon>Bacteria</taxon>
        <taxon>Pseudomonadati</taxon>
        <taxon>Pseudomonadota</taxon>
        <taxon>Alphaproteobacteria</taxon>
        <taxon>Rhodobacterales</taxon>
        <taxon>Paracoccaceae</taxon>
        <taxon>Pseudooceanicola</taxon>
    </lineage>
</organism>
<dbReference type="AlphaFoldDB" id="A0A0A0EBS0"/>
<dbReference type="PANTHER" id="PTHR35011:SF10">
    <property type="entry name" value="TRAP TRANSPORTER SMALL PERMEASE PROTEIN"/>
    <property type="match status" value="1"/>
</dbReference>
<sequence>MALIERFVERLALAVLLIGGLGMLMSMFMGVTDIVGTQVLNTPVPGPRELTESTMVLIVFGALTYAQLRRAHIRVEIVYLRSGPRSRAAMDVLADICALIFFSLLLWQAINEARYSIQIGEATVGLIRFPLWPARVTLCAGTALMIVRLLLDLIIDIGRIRSGAPLKVLEDDPVMGQANSK</sequence>
<keyword evidence="7 9" id="KW-0472">Membrane</keyword>
<keyword evidence="6 9" id="KW-1133">Transmembrane helix</keyword>
<comment type="subunit">
    <text evidence="9">The complex comprises the extracytoplasmic solute receptor protein and the two transmembrane proteins.</text>
</comment>
<dbReference type="eggNOG" id="COG4665">
    <property type="taxonomic scope" value="Bacteria"/>
</dbReference>
<comment type="subcellular location">
    <subcellularLocation>
        <location evidence="1 9">Cell inner membrane</location>
        <topology evidence="1 9">Multi-pass membrane protein</topology>
    </subcellularLocation>
</comment>
<protein>
    <recommendedName>
        <fullName evidence="9">TRAP transporter small permease protein</fullName>
    </recommendedName>
</protein>
<keyword evidence="12" id="KW-1185">Reference proteome</keyword>
<dbReference type="GO" id="GO:0005886">
    <property type="term" value="C:plasma membrane"/>
    <property type="evidence" value="ECO:0007669"/>
    <property type="project" value="UniProtKB-SubCell"/>
</dbReference>
<evidence type="ECO:0000256" key="2">
    <source>
        <dbReference type="ARBA" id="ARBA00022448"/>
    </source>
</evidence>
<proteinExistence type="inferred from homology"/>
<dbReference type="GO" id="GO:0015740">
    <property type="term" value="P:C4-dicarboxylate transport"/>
    <property type="evidence" value="ECO:0007669"/>
    <property type="project" value="TreeGrafter"/>
</dbReference>
<feature type="transmembrane region" description="Helical" evidence="9">
    <location>
        <begin position="12"/>
        <end position="30"/>
    </location>
</feature>
<dbReference type="STRING" id="1461694.ATO9_16295"/>
<name>A0A0A0EBS0_9RHOB</name>
<feature type="transmembrane region" description="Helical" evidence="9">
    <location>
        <begin position="130"/>
        <end position="151"/>
    </location>
</feature>
<dbReference type="OrthoDB" id="6385730at2"/>
<comment type="function">
    <text evidence="9">Part of the tripartite ATP-independent periplasmic (TRAP) transport system.</text>
</comment>
<comment type="caution">
    <text evidence="11">The sequence shown here is derived from an EMBL/GenBank/DDBJ whole genome shotgun (WGS) entry which is preliminary data.</text>
</comment>
<evidence type="ECO:0000256" key="5">
    <source>
        <dbReference type="ARBA" id="ARBA00022692"/>
    </source>
</evidence>
<evidence type="ECO:0000313" key="11">
    <source>
        <dbReference type="EMBL" id="KGM47864.1"/>
    </source>
</evidence>
<dbReference type="EMBL" id="AQQX01000007">
    <property type="protein sequence ID" value="KGM47864.1"/>
    <property type="molecule type" value="Genomic_DNA"/>
</dbReference>
<dbReference type="InterPro" id="IPR007387">
    <property type="entry name" value="TRAP_DctQ"/>
</dbReference>
<evidence type="ECO:0000256" key="9">
    <source>
        <dbReference type="RuleBase" id="RU369079"/>
    </source>
</evidence>
<evidence type="ECO:0000256" key="6">
    <source>
        <dbReference type="ARBA" id="ARBA00022989"/>
    </source>
</evidence>
<feature type="transmembrane region" description="Helical" evidence="9">
    <location>
        <begin position="50"/>
        <end position="68"/>
    </location>
</feature>
<evidence type="ECO:0000256" key="8">
    <source>
        <dbReference type="ARBA" id="ARBA00038436"/>
    </source>
</evidence>
<evidence type="ECO:0000259" key="10">
    <source>
        <dbReference type="Pfam" id="PF04290"/>
    </source>
</evidence>
<keyword evidence="3" id="KW-1003">Cell membrane</keyword>
<dbReference type="Pfam" id="PF04290">
    <property type="entry name" value="DctQ"/>
    <property type="match status" value="1"/>
</dbReference>
<dbReference type="PANTHER" id="PTHR35011">
    <property type="entry name" value="2,3-DIKETO-L-GULONATE TRAP TRANSPORTER SMALL PERMEASE PROTEIN YIAM"/>
    <property type="match status" value="1"/>
</dbReference>
<dbReference type="InterPro" id="IPR055348">
    <property type="entry name" value="DctQ"/>
</dbReference>
<gene>
    <name evidence="11" type="ORF">ATO9_16295</name>
</gene>
<dbReference type="Proteomes" id="UP000030004">
    <property type="component" value="Unassembled WGS sequence"/>
</dbReference>
<evidence type="ECO:0000313" key="12">
    <source>
        <dbReference type="Proteomes" id="UP000030004"/>
    </source>
</evidence>
<accession>A0A0A0EBS0</accession>
<evidence type="ECO:0000256" key="7">
    <source>
        <dbReference type="ARBA" id="ARBA00023136"/>
    </source>
</evidence>